<dbReference type="InterPro" id="IPR036020">
    <property type="entry name" value="WW_dom_sf"/>
</dbReference>
<dbReference type="CDD" id="cd00201">
    <property type="entry name" value="WW"/>
    <property type="match status" value="2"/>
</dbReference>
<dbReference type="PROSITE" id="PS01159">
    <property type="entry name" value="WW_DOMAIN_1"/>
    <property type="match status" value="2"/>
</dbReference>
<evidence type="ECO:0000313" key="4">
    <source>
        <dbReference type="Proteomes" id="UP001174677"/>
    </source>
</evidence>
<dbReference type="PANTHER" id="PTHR47852:SF2">
    <property type="entry name" value="WW DOMAIN-CONTAINING PROTEIN"/>
    <property type="match status" value="1"/>
</dbReference>
<feature type="compositionally biased region" description="Gly residues" evidence="1">
    <location>
        <begin position="29"/>
        <end position="41"/>
    </location>
</feature>
<protein>
    <recommendedName>
        <fullName evidence="2">WW domain-containing protein</fullName>
    </recommendedName>
</protein>
<reference evidence="3" key="1">
    <citation type="journal article" date="2023" name="Plant Biotechnol. J.">
        <title>Chromosome-level wild Hevea brasiliensis genome provides new tools for genomic-assisted breeding and valuable loci to elevate rubber yield.</title>
        <authorList>
            <person name="Cheng H."/>
            <person name="Song X."/>
            <person name="Hu Y."/>
            <person name="Wu T."/>
            <person name="Yang Q."/>
            <person name="An Z."/>
            <person name="Feng S."/>
            <person name="Deng Z."/>
            <person name="Wu W."/>
            <person name="Zeng X."/>
            <person name="Tu M."/>
            <person name="Wang X."/>
            <person name="Huang H."/>
        </authorList>
    </citation>
    <scope>NUCLEOTIDE SEQUENCE</scope>
    <source>
        <strain evidence="3">MT/VB/25A 57/8</strain>
    </source>
</reference>
<accession>A0ABQ9M0R4</accession>
<dbReference type="SUPFAM" id="SSF51045">
    <property type="entry name" value="WW domain"/>
    <property type="match status" value="2"/>
</dbReference>
<evidence type="ECO:0000313" key="3">
    <source>
        <dbReference type="EMBL" id="KAJ9173869.1"/>
    </source>
</evidence>
<evidence type="ECO:0000256" key="1">
    <source>
        <dbReference type="SAM" id="MobiDB-lite"/>
    </source>
</evidence>
<gene>
    <name evidence="3" type="ORF">P3X46_016962</name>
</gene>
<dbReference type="Gene3D" id="2.20.70.10">
    <property type="match status" value="2"/>
</dbReference>
<feature type="compositionally biased region" description="Polar residues" evidence="1">
    <location>
        <begin position="545"/>
        <end position="561"/>
    </location>
</feature>
<dbReference type="PANTHER" id="PTHR47852">
    <property type="entry name" value="OS06G0298400 PROTEIN"/>
    <property type="match status" value="1"/>
</dbReference>
<feature type="domain" description="WW" evidence="2">
    <location>
        <begin position="924"/>
        <end position="958"/>
    </location>
</feature>
<feature type="compositionally biased region" description="Basic and acidic residues" evidence="1">
    <location>
        <begin position="95"/>
        <end position="110"/>
    </location>
</feature>
<feature type="region of interest" description="Disordered" evidence="1">
    <location>
        <begin position="540"/>
        <end position="621"/>
    </location>
</feature>
<dbReference type="SMART" id="SM00456">
    <property type="entry name" value="WW"/>
    <property type="match status" value="2"/>
</dbReference>
<sequence length="958" mass="103718">MGKRKERRLAALSNAGRRVKLDLFAEPSGGLGGSSVNGEVGGDIDPTQRAGLPNSPSSSGQQPQNPLLLLGQYSDDELDEESSKKPNSAVEENSPSDHVDQEGLPIEGKEVDVNPIEDIADEKVELLDMEKDSTPVDVHPEGGDSGEVDATVSADKCKEVDSTKFISVTGSGASDTQLIGDVSAGWRIVMHEETNQYYYWNTETGETSWEVPDVLAQTTPPICDQKAPANENVETASVDTNEVSSTLGIGLDNASAALTLDGSIGANLINQSQEILCNGPQMDELVEGCKIESLKDKNWVTDAYENGSQSNLSAANFLLGEKGMDLSTDLMRHCECLLERLKSLKGYGSRLQCHDQMSKYILEVDIRLSDIKSLSSYGSALLPFWVHSQRQLKRLEDVINNEIYHLAVSAQMDDDVEATANVSFEEKEKSWGSVGHHSNSDRCENNKKSEFASVATDVENDSHDDPCENAYGRHISSLGSPNGNLEGGAVVGERANVTSCPDHEFHSGEDVMDVDMEVEDGVPVSITALGDDSSTKFVAPAKQLSLPNTPAEHSTLTSGYESSVPPPPEEDWIPPPPPDSDQVPPPPPDSEQVPPPPPPDEPPESSYPLLPSYPETHQPYPYTEQYNLPYPDPNFQYYGHTVTVPSSNLYGHADGSQVGVSHASLYYETVANTYVETTPVMVSPVEPVAYYNLQDGSVPSLPDVRVESSCLHSESVPVGYDAFASDQVINVDKPAEAGQNLKLDVSVVVGETITASVGFTSNSIAAETPATTNVMENVSAASTNPGNAAAAVSVTTAAKVQSKVPRSKKRTVAVAPSLRSNKKVSSLVDKWKAAKEELNENEEDEPENAYEILEKKKQREIEEWHAKQIASGEAKDNANFQPLGGDWRERVKRRRAQAAKGAAKTPPEAPIMENQQPDLSELSMGLPSGWQAYWDEASKQVYYGNVITSETTWSKPTK</sequence>
<dbReference type="Pfam" id="PF00397">
    <property type="entry name" value="WW"/>
    <property type="match status" value="2"/>
</dbReference>
<dbReference type="PROSITE" id="PS50020">
    <property type="entry name" value="WW_DOMAIN_2"/>
    <property type="match status" value="2"/>
</dbReference>
<feature type="region of interest" description="Disordered" evidence="1">
    <location>
        <begin position="893"/>
        <end position="913"/>
    </location>
</feature>
<dbReference type="EMBL" id="JARPOI010000009">
    <property type="protein sequence ID" value="KAJ9173869.1"/>
    <property type="molecule type" value="Genomic_DNA"/>
</dbReference>
<proteinExistence type="predicted"/>
<feature type="compositionally biased region" description="Low complexity" evidence="1">
    <location>
        <begin position="51"/>
        <end position="72"/>
    </location>
</feature>
<name>A0ABQ9M0R4_HEVBR</name>
<dbReference type="Proteomes" id="UP001174677">
    <property type="component" value="Chromosome 9"/>
</dbReference>
<dbReference type="InterPro" id="IPR001202">
    <property type="entry name" value="WW_dom"/>
</dbReference>
<feature type="region of interest" description="Disordered" evidence="1">
    <location>
        <begin position="15"/>
        <end position="110"/>
    </location>
</feature>
<keyword evidence="4" id="KW-1185">Reference proteome</keyword>
<feature type="compositionally biased region" description="Pro residues" evidence="1">
    <location>
        <begin position="573"/>
        <end position="600"/>
    </location>
</feature>
<feature type="domain" description="WW" evidence="2">
    <location>
        <begin position="180"/>
        <end position="214"/>
    </location>
</feature>
<organism evidence="3 4">
    <name type="scientific">Hevea brasiliensis</name>
    <name type="common">Para rubber tree</name>
    <name type="synonym">Siphonia brasiliensis</name>
    <dbReference type="NCBI Taxonomy" id="3981"/>
    <lineage>
        <taxon>Eukaryota</taxon>
        <taxon>Viridiplantae</taxon>
        <taxon>Streptophyta</taxon>
        <taxon>Embryophyta</taxon>
        <taxon>Tracheophyta</taxon>
        <taxon>Spermatophyta</taxon>
        <taxon>Magnoliopsida</taxon>
        <taxon>eudicotyledons</taxon>
        <taxon>Gunneridae</taxon>
        <taxon>Pentapetalae</taxon>
        <taxon>rosids</taxon>
        <taxon>fabids</taxon>
        <taxon>Malpighiales</taxon>
        <taxon>Euphorbiaceae</taxon>
        <taxon>Crotonoideae</taxon>
        <taxon>Micrandreae</taxon>
        <taxon>Hevea</taxon>
    </lineage>
</organism>
<comment type="caution">
    <text evidence="3">The sequence shown here is derived from an EMBL/GenBank/DDBJ whole genome shotgun (WGS) entry which is preliminary data.</text>
</comment>
<feature type="compositionally biased region" description="Low complexity" evidence="1">
    <location>
        <begin position="604"/>
        <end position="614"/>
    </location>
</feature>
<evidence type="ECO:0000259" key="2">
    <source>
        <dbReference type="PROSITE" id="PS50020"/>
    </source>
</evidence>